<dbReference type="AlphaFoldDB" id="A0A5B2TQQ3"/>
<evidence type="ECO:0008006" key="3">
    <source>
        <dbReference type="Google" id="ProtNLM"/>
    </source>
</evidence>
<accession>A0A5B2TQQ3</accession>
<evidence type="ECO:0000313" key="1">
    <source>
        <dbReference type="EMBL" id="KAA2216539.1"/>
    </source>
</evidence>
<dbReference type="Gene3D" id="3.20.20.370">
    <property type="entry name" value="Glycoside hydrolase/deacetylase"/>
    <property type="match status" value="1"/>
</dbReference>
<gene>
    <name evidence="1" type="ORF">F0361_11075</name>
</gene>
<evidence type="ECO:0000313" key="2">
    <source>
        <dbReference type="Proteomes" id="UP000323188"/>
    </source>
</evidence>
<dbReference type="Proteomes" id="UP000323188">
    <property type="component" value="Unassembled WGS sequence"/>
</dbReference>
<comment type="caution">
    <text evidence="1">The sequence shown here is derived from an EMBL/GenBank/DDBJ whole genome shotgun (WGS) entry which is preliminary data.</text>
</comment>
<sequence length="366" mass="43395">MEDKVYLLMEDDTEIFGNGTGHVMHRVYLPVVRYCEILKEYKAKSTFYIDMAHWLFLNENAGFKDFRFQAELIETTIVHLLKNDMEVQLHLHSQWANARIENGQVYVTDKWNIGQLDKEDQEKIFLNGAKRLREVIVNAGYQNEFNSFKAGSWGLQPFHFLYDTFVDQGVKIVLGPTKDLVLPALDLDYSGMESEISPYYCRKEDINSIGDKMDITIVPMTPTYLNWIDLARYVIHVKYRNFMERNDKDLDIYGIPNEVLKLNPVFNRDSIHSLRMPYKTNLKMNKQPYWYLKKTFRRAYDLVMKNDYDYKLMVLETHTKDFKNVFQDIDKFMKHLTSNYENIEFITTSDLVEHIKQGKLNPLFKS</sequence>
<dbReference type="RefSeq" id="WP_154918679.1">
    <property type="nucleotide sequence ID" value="NZ_VUOE01000002.1"/>
</dbReference>
<dbReference type="EMBL" id="VUOE01000002">
    <property type="protein sequence ID" value="KAA2216539.1"/>
    <property type="molecule type" value="Genomic_DNA"/>
</dbReference>
<proteinExistence type="predicted"/>
<organism evidence="1 2">
    <name type="scientific">Maribacter flavus</name>
    <dbReference type="NCBI Taxonomy" id="1658664"/>
    <lineage>
        <taxon>Bacteria</taxon>
        <taxon>Pseudomonadati</taxon>
        <taxon>Bacteroidota</taxon>
        <taxon>Flavobacteriia</taxon>
        <taxon>Flavobacteriales</taxon>
        <taxon>Flavobacteriaceae</taxon>
        <taxon>Maribacter</taxon>
    </lineage>
</organism>
<protein>
    <recommendedName>
        <fullName evidence="3">Polysaccharide deacetylase</fullName>
    </recommendedName>
</protein>
<reference evidence="1 2" key="1">
    <citation type="submission" date="2019-09" db="EMBL/GenBank/DDBJ databases">
        <authorList>
            <person name="Khan S.A."/>
            <person name="Jeon C.O."/>
            <person name="Chun B.H."/>
            <person name="Jeong S.E."/>
        </authorList>
    </citation>
    <scope>NUCLEOTIDE SEQUENCE [LARGE SCALE GENOMIC DNA]</scope>
    <source>
        <strain evidence="1 2">KCTC 42508</strain>
    </source>
</reference>
<name>A0A5B2TQQ3_9FLAO</name>